<dbReference type="InterPro" id="IPR021751">
    <property type="entry name" value="DUF3318"/>
</dbReference>
<comment type="caution">
    <text evidence="1">The sequence shown here is derived from an EMBL/GenBank/DDBJ whole genome shotgun (WGS) entry which is preliminary data.</text>
</comment>
<evidence type="ECO:0000313" key="2">
    <source>
        <dbReference type="Proteomes" id="UP000292459"/>
    </source>
</evidence>
<keyword evidence="2" id="KW-1185">Reference proteome</keyword>
<evidence type="ECO:0000313" key="1">
    <source>
        <dbReference type="EMBL" id="RZM79903.1"/>
    </source>
</evidence>
<protein>
    <submittedName>
        <fullName evidence="1">DUF3318 domain-containing protein</fullName>
    </submittedName>
</protein>
<dbReference type="Pfam" id="PF11780">
    <property type="entry name" value="DUF3318"/>
    <property type="match status" value="1"/>
</dbReference>
<sequence length="189" mass="20992">MPASGRMKTRIIIDDRQSTVVETPFPRPWHKSHPLIINWRLWQELSVSQRDMLFLHNVSWLTAVRLIKPELYQGIAAVGLLGTVFEAFQADAVGILAAGGLTAIAAGQVWRTNTGNQAKLDADDAAIRVAQRRGYSERDAVRHLLEAIEAVPLVEGRGGLNYTELLRAQQLKSRLGTVNAPPPERIRTQ</sequence>
<reference evidence="1 2" key="1">
    <citation type="submission" date="2018-11" db="EMBL/GenBank/DDBJ databases">
        <title>Whole genome sequencing of an environmental sample.</title>
        <authorList>
            <person name="Sarangi A.N."/>
            <person name="Singh D."/>
            <person name="Tripathy S."/>
        </authorList>
    </citation>
    <scope>NUCLEOTIDE SEQUENCE [LARGE SCALE GENOMIC DNA]</scope>
    <source>
        <strain evidence="1 2">Lakshadweep</strain>
    </source>
</reference>
<name>A0A4Q7EBI4_9CYAN</name>
<dbReference type="OrthoDB" id="455481at2"/>
<proteinExistence type="predicted"/>
<dbReference type="Proteomes" id="UP000292459">
    <property type="component" value="Unassembled WGS sequence"/>
</dbReference>
<organism evidence="1 2">
    <name type="scientific">Leptolyngbya iicbica LK</name>
    <dbReference type="NCBI Taxonomy" id="2294035"/>
    <lineage>
        <taxon>Bacteria</taxon>
        <taxon>Bacillati</taxon>
        <taxon>Cyanobacteriota</taxon>
        <taxon>Cyanophyceae</taxon>
        <taxon>Leptolyngbyales</taxon>
        <taxon>Leptolyngbyaceae</taxon>
        <taxon>Leptolyngbya group</taxon>
        <taxon>Leptolyngbya</taxon>
        <taxon>Leptolyngbya iicbica</taxon>
    </lineage>
</organism>
<dbReference type="EMBL" id="QVFV01000002">
    <property type="protein sequence ID" value="RZM79903.1"/>
    <property type="molecule type" value="Genomic_DNA"/>
</dbReference>
<dbReference type="AlphaFoldDB" id="A0A4Q7EBI4"/>
<accession>A0A4Q7EBI4</accession>
<gene>
    <name evidence="1" type="ORF">DYY88_13680</name>
</gene>